<evidence type="ECO:0000313" key="2">
    <source>
        <dbReference type="Proteomes" id="UP000197138"/>
    </source>
</evidence>
<organism evidence="1 2">
    <name type="scientific">Punica granatum</name>
    <name type="common">Pomegranate</name>
    <dbReference type="NCBI Taxonomy" id="22663"/>
    <lineage>
        <taxon>Eukaryota</taxon>
        <taxon>Viridiplantae</taxon>
        <taxon>Streptophyta</taxon>
        <taxon>Embryophyta</taxon>
        <taxon>Tracheophyta</taxon>
        <taxon>Spermatophyta</taxon>
        <taxon>Magnoliopsida</taxon>
        <taxon>eudicotyledons</taxon>
        <taxon>Gunneridae</taxon>
        <taxon>Pentapetalae</taxon>
        <taxon>rosids</taxon>
        <taxon>malvids</taxon>
        <taxon>Myrtales</taxon>
        <taxon>Lythraceae</taxon>
        <taxon>Punica</taxon>
    </lineage>
</organism>
<dbReference type="EMBL" id="MTKT01002534">
    <property type="protein sequence ID" value="OWM77365.1"/>
    <property type="molecule type" value="Genomic_DNA"/>
</dbReference>
<proteinExistence type="predicted"/>
<evidence type="ECO:0000313" key="1">
    <source>
        <dbReference type="EMBL" id="OWM77365.1"/>
    </source>
</evidence>
<name>A0A218WWW1_PUNGR</name>
<dbReference type="Proteomes" id="UP000197138">
    <property type="component" value="Unassembled WGS sequence"/>
</dbReference>
<accession>A0A218WWW1</accession>
<protein>
    <submittedName>
        <fullName evidence="1">Uncharacterized protein</fullName>
    </submittedName>
</protein>
<dbReference type="AlphaFoldDB" id="A0A218WWW1"/>
<sequence>MDRGLAKTVIKLGLLTTYKVIMDILKFAILPKFALPLVRANTRTIQVHDEAPVQPHRSLMMALDSPVIG</sequence>
<gene>
    <name evidence="1" type="ORF">CDL15_Pgr016762</name>
</gene>
<reference evidence="2" key="1">
    <citation type="journal article" date="2017" name="Plant J.">
        <title>The pomegranate (Punica granatum L.) genome and the genomics of punicalagin biosynthesis.</title>
        <authorList>
            <person name="Qin G."/>
            <person name="Xu C."/>
            <person name="Ming R."/>
            <person name="Tang H."/>
            <person name="Guyot R."/>
            <person name="Kramer E.M."/>
            <person name="Hu Y."/>
            <person name="Yi X."/>
            <person name="Qi Y."/>
            <person name="Xu X."/>
            <person name="Gao Z."/>
            <person name="Pan H."/>
            <person name="Jian J."/>
            <person name="Tian Y."/>
            <person name="Yue Z."/>
            <person name="Xu Y."/>
        </authorList>
    </citation>
    <scope>NUCLEOTIDE SEQUENCE [LARGE SCALE GENOMIC DNA]</scope>
    <source>
        <strain evidence="2">cv. Dabenzi</strain>
    </source>
</reference>
<comment type="caution">
    <text evidence="1">The sequence shown here is derived from an EMBL/GenBank/DDBJ whole genome shotgun (WGS) entry which is preliminary data.</text>
</comment>